<feature type="transmembrane region" description="Helical" evidence="6">
    <location>
        <begin position="272"/>
        <end position="292"/>
    </location>
</feature>
<feature type="transmembrane region" description="Helical" evidence="6">
    <location>
        <begin position="228"/>
        <end position="252"/>
    </location>
</feature>
<dbReference type="PANTHER" id="PTHR43370:SF2">
    <property type="entry name" value="ABC TRANSPORTER PERMEASE PROTEIN"/>
    <property type="match status" value="1"/>
</dbReference>
<feature type="transmembrane region" description="Helical" evidence="6">
    <location>
        <begin position="48"/>
        <end position="77"/>
    </location>
</feature>
<sequence>MTEFASLAQLTVVAMVPFLLASLGTMLGGLAGVFSVSQEGVMLLGASVGFLVSYGTGSSVLGILLAAGIGGVFGFALGWATTVLRLDQFVVGLALFFAATGLAGLLYRIVIGQSATTPRVDTLPRLEIPLLSDIPLLGRALFAQNLLVYLAALLAVGLWFYLYRTRSGLDLRSVGENPKAADSLGIPVARTRLWTTTAGGALMGVAGAFLPLVFTATYTDTIIGGRGWLAIALTFFGGWRPQFIVAGALFFAAMDVVALRAEVSGIDVPSQVLLVVPYVATLLVMIFAFRWAKVPQFLGRNYDRESRTA</sequence>
<feature type="transmembrane region" description="Helical" evidence="6">
    <location>
        <begin position="193"/>
        <end position="216"/>
    </location>
</feature>
<organism evidence="7 8">
    <name type="scientific">Geodermatophilus obscurus</name>
    <dbReference type="NCBI Taxonomy" id="1861"/>
    <lineage>
        <taxon>Bacteria</taxon>
        <taxon>Bacillati</taxon>
        <taxon>Actinomycetota</taxon>
        <taxon>Actinomycetes</taxon>
        <taxon>Geodermatophilales</taxon>
        <taxon>Geodermatophilaceae</taxon>
        <taxon>Geodermatophilus</taxon>
    </lineage>
</organism>
<reference evidence="8" key="1">
    <citation type="submission" date="2016-10" db="EMBL/GenBank/DDBJ databases">
        <authorList>
            <person name="Varghese N."/>
            <person name="Submissions S."/>
        </authorList>
    </citation>
    <scope>NUCLEOTIDE SEQUENCE [LARGE SCALE GENOMIC DNA]</scope>
    <source>
        <strain evidence="8">DSM 43161</strain>
    </source>
</reference>
<evidence type="ECO:0000313" key="8">
    <source>
        <dbReference type="Proteomes" id="UP000183642"/>
    </source>
</evidence>
<keyword evidence="3 6" id="KW-0812">Transmembrane</keyword>
<dbReference type="InterPro" id="IPR001851">
    <property type="entry name" value="ABC_transp_permease"/>
</dbReference>
<keyword evidence="5 6" id="KW-0472">Membrane</keyword>
<dbReference type="GO" id="GO:0022857">
    <property type="term" value="F:transmembrane transporter activity"/>
    <property type="evidence" value="ECO:0007669"/>
    <property type="project" value="InterPro"/>
</dbReference>
<feature type="transmembrane region" description="Helical" evidence="6">
    <location>
        <begin position="12"/>
        <end position="36"/>
    </location>
</feature>
<evidence type="ECO:0000256" key="5">
    <source>
        <dbReference type="ARBA" id="ARBA00023136"/>
    </source>
</evidence>
<dbReference type="OrthoDB" id="9792579at2"/>
<feature type="transmembrane region" description="Helical" evidence="6">
    <location>
        <begin position="146"/>
        <end position="163"/>
    </location>
</feature>
<dbReference type="GO" id="GO:0005886">
    <property type="term" value="C:plasma membrane"/>
    <property type="evidence" value="ECO:0007669"/>
    <property type="project" value="UniProtKB-SubCell"/>
</dbReference>
<dbReference type="CDD" id="cd06580">
    <property type="entry name" value="TM_PBP1_transp_TpRbsC_like"/>
    <property type="match status" value="1"/>
</dbReference>
<keyword evidence="4 6" id="KW-1133">Transmembrane helix</keyword>
<dbReference type="Pfam" id="PF02653">
    <property type="entry name" value="BPD_transp_2"/>
    <property type="match status" value="1"/>
</dbReference>
<dbReference type="EMBL" id="FOWE01000001">
    <property type="protein sequence ID" value="SFN86015.1"/>
    <property type="molecule type" value="Genomic_DNA"/>
</dbReference>
<dbReference type="PANTHER" id="PTHR43370">
    <property type="entry name" value="SUGAR ABC TRANSPORTER INTEGRAL MEMBRANE PROTEIN-RELATED"/>
    <property type="match status" value="1"/>
</dbReference>
<evidence type="ECO:0000256" key="4">
    <source>
        <dbReference type="ARBA" id="ARBA00022989"/>
    </source>
</evidence>
<evidence type="ECO:0000313" key="7">
    <source>
        <dbReference type="EMBL" id="SFN86015.1"/>
    </source>
</evidence>
<evidence type="ECO:0000256" key="6">
    <source>
        <dbReference type="SAM" id="Phobius"/>
    </source>
</evidence>
<gene>
    <name evidence="7" type="ORF">SAMN05660359_00298</name>
</gene>
<keyword evidence="8" id="KW-1185">Reference proteome</keyword>
<evidence type="ECO:0000256" key="2">
    <source>
        <dbReference type="ARBA" id="ARBA00022475"/>
    </source>
</evidence>
<comment type="subcellular location">
    <subcellularLocation>
        <location evidence="1">Cell membrane</location>
        <topology evidence="1">Multi-pass membrane protein</topology>
    </subcellularLocation>
</comment>
<proteinExistence type="predicted"/>
<keyword evidence="2" id="KW-1003">Cell membrane</keyword>
<protein>
    <submittedName>
        <fullName evidence="7">Nucleoside ABC transporter membrane protein</fullName>
    </submittedName>
</protein>
<feature type="transmembrane region" description="Helical" evidence="6">
    <location>
        <begin position="89"/>
        <end position="110"/>
    </location>
</feature>
<evidence type="ECO:0000256" key="3">
    <source>
        <dbReference type="ARBA" id="ARBA00022692"/>
    </source>
</evidence>
<evidence type="ECO:0000256" key="1">
    <source>
        <dbReference type="ARBA" id="ARBA00004651"/>
    </source>
</evidence>
<dbReference type="Proteomes" id="UP000183642">
    <property type="component" value="Unassembled WGS sequence"/>
</dbReference>
<dbReference type="AlphaFoldDB" id="A0A1I5CG66"/>
<name>A0A1I5CG66_9ACTN</name>
<accession>A0A1I5CG66</accession>
<dbReference type="RefSeq" id="WP_075011737.1">
    <property type="nucleotide sequence ID" value="NZ_FOWE01000001.1"/>
</dbReference>